<dbReference type="AlphaFoldDB" id="A0A8H8RUP1"/>
<dbReference type="Proteomes" id="UP000462212">
    <property type="component" value="Unassembled WGS sequence"/>
</dbReference>
<evidence type="ECO:0000313" key="4">
    <source>
        <dbReference type="Proteomes" id="UP000462212"/>
    </source>
</evidence>
<dbReference type="PANTHER" id="PTHR35393">
    <property type="entry name" value="CHROMOSOME 1, WHOLE GENOME SHOTGUN SEQUENCE"/>
    <property type="match status" value="1"/>
</dbReference>
<organism evidence="3 4">
    <name type="scientific">Lachnellula subtilissima</name>
    <dbReference type="NCBI Taxonomy" id="602034"/>
    <lineage>
        <taxon>Eukaryota</taxon>
        <taxon>Fungi</taxon>
        <taxon>Dikarya</taxon>
        <taxon>Ascomycota</taxon>
        <taxon>Pezizomycotina</taxon>
        <taxon>Leotiomycetes</taxon>
        <taxon>Helotiales</taxon>
        <taxon>Lachnaceae</taxon>
        <taxon>Lachnellula</taxon>
    </lineage>
</organism>
<feature type="transmembrane region" description="Helical" evidence="1">
    <location>
        <begin position="74"/>
        <end position="95"/>
    </location>
</feature>
<proteinExistence type="predicted"/>
<accession>A0A8H8RUP1</accession>
<gene>
    <name evidence="3" type="ORF">LSUB1_G002742</name>
</gene>
<evidence type="ECO:0000313" key="3">
    <source>
        <dbReference type="EMBL" id="TVY40928.1"/>
    </source>
</evidence>
<dbReference type="PANTHER" id="PTHR35393:SF1">
    <property type="entry name" value="SNOAL-LIKE DOMAIN-CONTAINING PROTEIN"/>
    <property type="match status" value="1"/>
</dbReference>
<protein>
    <recommendedName>
        <fullName evidence="2">SigF-like NTF2-like domain-containing protein</fullName>
    </recommendedName>
</protein>
<keyword evidence="1" id="KW-0812">Transmembrane</keyword>
<feature type="domain" description="SigF-like NTF2-like" evidence="2">
    <location>
        <begin position="4"/>
        <end position="92"/>
    </location>
</feature>
<evidence type="ECO:0000256" key="1">
    <source>
        <dbReference type="SAM" id="Phobius"/>
    </source>
</evidence>
<dbReference type="EMBL" id="QGMJ01000158">
    <property type="protein sequence ID" value="TVY40928.1"/>
    <property type="molecule type" value="Genomic_DNA"/>
</dbReference>
<comment type="caution">
    <text evidence="3">The sequence shown here is derived from an EMBL/GenBank/DDBJ whole genome shotgun (WGS) entry which is preliminary data.</text>
</comment>
<keyword evidence="1" id="KW-0472">Membrane</keyword>
<name>A0A8H8RUP1_9HELO</name>
<keyword evidence="4" id="KW-1185">Reference proteome</keyword>
<evidence type="ECO:0000259" key="2">
    <source>
        <dbReference type="Pfam" id="PF24840"/>
    </source>
</evidence>
<sequence length="113" mass="13306">MSKYNQKSKILFVEIRQIFSLFFVPFYKSDVRLTTKLSLVQSTEDNKYYIKSQEDLYQLNEVVKFFWPGGATVIWVWQMLATFLCIVGALMLAPVTWMFQRHSNKVNGVSKHL</sequence>
<dbReference type="InterPro" id="IPR057514">
    <property type="entry name" value="NTF2_SigF"/>
</dbReference>
<dbReference type="Pfam" id="PF24840">
    <property type="entry name" value="NTF2_SigF"/>
    <property type="match status" value="1"/>
</dbReference>
<keyword evidence="1" id="KW-1133">Transmembrane helix</keyword>
<dbReference type="OrthoDB" id="2344312at2759"/>
<reference evidence="3 4" key="1">
    <citation type="submission" date="2018-05" db="EMBL/GenBank/DDBJ databases">
        <title>Genome sequencing and assembly of the regulated plant pathogen Lachnellula willkommii and related sister species for the development of diagnostic species identification markers.</title>
        <authorList>
            <person name="Giroux E."/>
            <person name="Bilodeau G."/>
        </authorList>
    </citation>
    <scope>NUCLEOTIDE SEQUENCE [LARGE SCALE GENOMIC DNA]</scope>
    <source>
        <strain evidence="3 4">CBS 197.66</strain>
    </source>
</reference>